<comment type="similarity">
    <text evidence="2">Belongs to the GerABKC lipoprotein family.</text>
</comment>
<evidence type="ECO:0000256" key="6">
    <source>
        <dbReference type="ARBA" id="ARBA00023139"/>
    </source>
</evidence>
<dbReference type="Gene3D" id="3.30.300.210">
    <property type="entry name" value="Nutrient germinant receptor protein C, domain 3"/>
    <property type="match status" value="1"/>
</dbReference>
<reference evidence="10 11" key="1">
    <citation type="submission" date="2016-11" db="EMBL/GenBank/DDBJ databases">
        <authorList>
            <person name="Jaros S."/>
            <person name="Januszkiewicz K."/>
            <person name="Wedrychowicz H."/>
        </authorList>
    </citation>
    <scope>NUCLEOTIDE SEQUENCE [LARGE SCALE GENOMIC DNA]</scope>
    <source>
        <strain evidence="10 11">NF2</strain>
    </source>
</reference>
<accession>A0A220MPY0</accession>
<keyword evidence="6" id="KW-0564">Palmitate</keyword>
<evidence type="ECO:0000256" key="2">
    <source>
        <dbReference type="ARBA" id="ARBA00007886"/>
    </source>
</evidence>
<keyword evidence="7" id="KW-0449">Lipoprotein</keyword>
<dbReference type="RefSeq" id="WP_088910326.1">
    <property type="nucleotide sequence ID" value="NZ_CP018145.1"/>
</dbReference>
<evidence type="ECO:0000256" key="1">
    <source>
        <dbReference type="ARBA" id="ARBA00004635"/>
    </source>
</evidence>
<dbReference type="PANTHER" id="PTHR35789">
    <property type="entry name" value="SPORE GERMINATION PROTEIN B3"/>
    <property type="match status" value="1"/>
</dbReference>
<dbReference type="GO" id="GO:0016020">
    <property type="term" value="C:membrane"/>
    <property type="evidence" value="ECO:0007669"/>
    <property type="project" value="UniProtKB-SubCell"/>
</dbReference>
<proteinExistence type="inferred from homology"/>
<dbReference type="InterPro" id="IPR038501">
    <property type="entry name" value="Spore_GerAC_C_sf"/>
</dbReference>
<feature type="domain" description="Spore germination GerAC-like C-terminal" evidence="8">
    <location>
        <begin position="231"/>
        <end position="398"/>
    </location>
</feature>
<dbReference type="NCBIfam" id="TIGR02887">
    <property type="entry name" value="spore_ger_x_C"/>
    <property type="match status" value="1"/>
</dbReference>
<dbReference type="AlphaFoldDB" id="A0A220MPY0"/>
<keyword evidence="5" id="KW-0472">Membrane</keyword>
<comment type="subcellular location">
    <subcellularLocation>
        <location evidence="1">Membrane</location>
        <topology evidence="1">Lipid-anchor</topology>
    </subcellularLocation>
</comment>
<evidence type="ECO:0000259" key="8">
    <source>
        <dbReference type="Pfam" id="PF05504"/>
    </source>
</evidence>
<gene>
    <name evidence="10" type="ORF">BP422_26980</name>
</gene>
<dbReference type="InterPro" id="IPR008844">
    <property type="entry name" value="Spore_GerAC-like"/>
</dbReference>
<protein>
    <submittedName>
        <fullName evidence="10">Spore gernimation protein GerC</fullName>
    </submittedName>
</protein>
<evidence type="ECO:0000256" key="4">
    <source>
        <dbReference type="ARBA" id="ARBA00022729"/>
    </source>
</evidence>
<dbReference type="InterPro" id="IPR046953">
    <property type="entry name" value="Spore_GerAC-like_C"/>
</dbReference>
<evidence type="ECO:0000313" key="10">
    <source>
        <dbReference type="EMBL" id="ASJ56845.1"/>
    </source>
</evidence>
<keyword evidence="4" id="KW-0732">Signal</keyword>
<dbReference type="Proteomes" id="UP000197781">
    <property type="component" value="Chromosome"/>
</dbReference>
<dbReference type="GO" id="GO:0009847">
    <property type="term" value="P:spore germination"/>
    <property type="evidence" value="ECO:0007669"/>
    <property type="project" value="InterPro"/>
</dbReference>
<dbReference type="InterPro" id="IPR057336">
    <property type="entry name" value="GerAC_N"/>
</dbReference>
<evidence type="ECO:0000259" key="9">
    <source>
        <dbReference type="Pfam" id="PF25198"/>
    </source>
</evidence>
<dbReference type="Pfam" id="PF05504">
    <property type="entry name" value="Spore_GerAC"/>
    <property type="match status" value="1"/>
</dbReference>
<organism evidence="10 11">
    <name type="scientific">Brevibacillus formosus</name>
    <dbReference type="NCBI Taxonomy" id="54913"/>
    <lineage>
        <taxon>Bacteria</taxon>
        <taxon>Bacillati</taxon>
        <taxon>Bacillota</taxon>
        <taxon>Bacilli</taxon>
        <taxon>Bacillales</taxon>
        <taxon>Paenibacillaceae</taxon>
        <taxon>Brevibacillus</taxon>
    </lineage>
</organism>
<evidence type="ECO:0000313" key="11">
    <source>
        <dbReference type="Proteomes" id="UP000197781"/>
    </source>
</evidence>
<dbReference type="PANTHER" id="PTHR35789:SF1">
    <property type="entry name" value="SPORE GERMINATION PROTEIN B3"/>
    <property type="match status" value="1"/>
</dbReference>
<name>A0A220MPY0_9BACL</name>
<evidence type="ECO:0000256" key="5">
    <source>
        <dbReference type="ARBA" id="ARBA00023136"/>
    </source>
</evidence>
<dbReference type="PROSITE" id="PS51257">
    <property type="entry name" value="PROKAR_LIPOPROTEIN"/>
    <property type="match status" value="1"/>
</dbReference>
<dbReference type="EMBL" id="CP018145">
    <property type="protein sequence ID" value="ASJ56845.1"/>
    <property type="molecule type" value="Genomic_DNA"/>
</dbReference>
<evidence type="ECO:0000256" key="7">
    <source>
        <dbReference type="ARBA" id="ARBA00023288"/>
    </source>
</evidence>
<dbReference type="KEGG" id="bfm:BP422_26980"/>
<keyword evidence="3" id="KW-0309">Germination</keyword>
<sequence>MKQSHHRERLLLLTSLSVFLLFLLTGCWSSEDIDKMGVGIGLALDVGNKSNVEKKLEKQGKSPPHVDAITMTYQFINPKATSKESSSAGPQQKAYLNASQTGESIHPIIREFSLRHDAPVFSPHLKVIVISEALLHTHRLEYLLDLFLRDNEIRPSCLVLVSNGNARNVLETKKPGELPALHLLGIIDNRSRTAKILPPVSLAKLTGKMNSGSSFLLQNVASSDKEVKFAGAAVINGKTKKWAGFLNERDLEGITWISGKGKGGLVRSLDKETGQLIIYEIETMESKITPHVDGNKISFDVHIDSKGRLSENWVLNANPFENEFLKRVEKAAELEVRKLVKSVTSKMQNNLHADVAGFGERLRIEYPKTWEKVKKDWDQTFSTVPITYFVKLTMTDFGALGPSK</sequence>
<feature type="domain" description="Spore germination protein N-terminal" evidence="9">
    <location>
        <begin position="30"/>
        <end position="217"/>
    </location>
</feature>
<evidence type="ECO:0000256" key="3">
    <source>
        <dbReference type="ARBA" id="ARBA00022544"/>
    </source>
</evidence>
<dbReference type="Pfam" id="PF25198">
    <property type="entry name" value="Spore_GerAC_N"/>
    <property type="match status" value="1"/>
</dbReference>